<dbReference type="SUPFAM" id="SSF54637">
    <property type="entry name" value="Thioesterase/thiol ester dehydrase-isomerase"/>
    <property type="match status" value="1"/>
</dbReference>
<accession>A0A428Z5F2</accession>
<evidence type="ECO:0000313" key="1">
    <source>
        <dbReference type="EMBL" id="RSM82114.1"/>
    </source>
</evidence>
<name>A0A428Z5F2_KIBAR</name>
<dbReference type="InterPro" id="IPR027961">
    <property type="entry name" value="DUF4442"/>
</dbReference>
<dbReference type="Pfam" id="PF14539">
    <property type="entry name" value="DUF4442"/>
    <property type="match status" value="1"/>
</dbReference>
<dbReference type="InterPro" id="IPR029069">
    <property type="entry name" value="HotDog_dom_sf"/>
</dbReference>
<comment type="caution">
    <text evidence="1">The sequence shown here is derived from an EMBL/GenBank/DDBJ whole genome shotgun (WGS) entry which is preliminary data.</text>
</comment>
<dbReference type="OrthoDB" id="196313at2"/>
<reference evidence="1 2" key="1">
    <citation type="submission" date="2018-05" db="EMBL/GenBank/DDBJ databases">
        <title>Evolution of GPA BGCs.</title>
        <authorList>
            <person name="Waglechner N."/>
            <person name="Wright G.D."/>
        </authorList>
    </citation>
    <scope>NUCLEOTIDE SEQUENCE [LARGE SCALE GENOMIC DNA]</scope>
    <source>
        <strain evidence="1 2">A82846</strain>
    </source>
</reference>
<proteinExistence type="predicted"/>
<gene>
    <name evidence="1" type="ORF">DMH04_25795</name>
</gene>
<dbReference type="AlphaFoldDB" id="A0A428Z5F2"/>
<dbReference type="CDD" id="cd03443">
    <property type="entry name" value="PaaI_thioesterase"/>
    <property type="match status" value="1"/>
</dbReference>
<organism evidence="1 2">
    <name type="scientific">Kibdelosporangium aridum</name>
    <dbReference type="NCBI Taxonomy" id="2030"/>
    <lineage>
        <taxon>Bacteria</taxon>
        <taxon>Bacillati</taxon>
        <taxon>Actinomycetota</taxon>
        <taxon>Actinomycetes</taxon>
        <taxon>Pseudonocardiales</taxon>
        <taxon>Pseudonocardiaceae</taxon>
        <taxon>Kibdelosporangium</taxon>
    </lineage>
</organism>
<dbReference type="EMBL" id="QHKI01000023">
    <property type="protein sequence ID" value="RSM82114.1"/>
    <property type="molecule type" value="Genomic_DNA"/>
</dbReference>
<evidence type="ECO:0000313" key="2">
    <source>
        <dbReference type="Proteomes" id="UP000287547"/>
    </source>
</evidence>
<protein>
    <submittedName>
        <fullName evidence="1">DUF4442 domain-containing protein</fullName>
    </submittedName>
</protein>
<sequence length="148" mass="15805">MDLSMLGEAMKTTVPWVKTAGIEFKDVATDRVVTVLPDNPVNHNHVGGAHAAVAFGLAETASGAVVLASFSDQLARATPLVKRSEIDYKKVAMGDLTAEAVLGRPASEIVAELDNGTRPEFPVHVTIRNAEDVTTAEVTVTWTLRPNR</sequence>
<dbReference type="Gene3D" id="3.10.129.10">
    <property type="entry name" value="Hotdog Thioesterase"/>
    <property type="match status" value="1"/>
</dbReference>
<dbReference type="Proteomes" id="UP000287547">
    <property type="component" value="Unassembled WGS sequence"/>
</dbReference>